<dbReference type="AlphaFoldDB" id="A0A7E4ZSB2"/>
<keyword evidence="1" id="KW-0732">Signal</keyword>
<organism evidence="2 3">
    <name type="scientific">Panagrellus redivivus</name>
    <name type="common">Microworm</name>
    <dbReference type="NCBI Taxonomy" id="6233"/>
    <lineage>
        <taxon>Eukaryota</taxon>
        <taxon>Metazoa</taxon>
        <taxon>Ecdysozoa</taxon>
        <taxon>Nematoda</taxon>
        <taxon>Chromadorea</taxon>
        <taxon>Rhabditida</taxon>
        <taxon>Tylenchina</taxon>
        <taxon>Panagrolaimomorpha</taxon>
        <taxon>Panagrolaimoidea</taxon>
        <taxon>Panagrolaimidae</taxon>
        <taxon>Panagrellus</taxon>
    </lineage>
</organism>
<sequence length="213" mass="24185">MRLFALCVTTAIVAVGFTQKSPNSTAAGYFDATFILQDALMEYGAYSIATVRNLTTPTPSSDPHRRNYTTLTNLINFAKPQYDEDVQRGLEKILRDVFASKNTSVIDEFTPLIYDSLVLIGYVKIDYQEILDILHDLYVKPQSAKPDFIIPFALLSTFYRVNDEAFTRWAKALETLGTPTSEGLDRFRAREKVSEKVYKKYHDIAFGIVPEDK</sequence>
<feature type="signal peptide" evidence="1">
    <location>
        <begin position="1"/>
        <end position="18"/>
    </location>
</feature>
<proteinExistence type="predicted"/>
<evidence type="ECO:0000313" key="3">
    <source>
        <dbReference type="WBParaSite" id="Pan_g14203.t1"/>
    </source>
</evidence>
<evidence type="ECO:0000313" key="2">
    <source>
        <dbReference type="Proteomes" id="UP000492821"/>
    </source>
</evidence>
<evidence type="ECO:0000256" key="1">
    <source>
        <dbReference type="SAM" id="SignalP"/>
    </source>
</evidence>
<reference evidence="3" key="2">
    <citation type="submission" date="2020-10" db="UniProtKB">
        <authorList>
            <consortium name="WormBaseParasite"/>
        </authorList>
    </citation>
    <scope>IDENTIFICATION</scope>
</reference>
<keyword evidence="2" id="KW-1185">Reference proteome</keyword>
<feature type="chain" id="PRO_5028948557" evidence="1">
    <location>
        <begin position="19"/>
        <end position="213"/>
    </location>
</feature>
<accession>A0A7E4ZSB2</accession>
<reference evidence="2" key="1">
    <citation type="journal article" date="2013" name="Genetics">
        <title>The draft genome and transcriptome of Panagrellus redivivus are shaped by the harsh demands of a free-living lifestyle.</title>
        <authorList>
            <person name="Srinivasan J."/>
            <person name="Dillman A.R."/>
            <person name="Macchietto M.G."/>
            <person name="Heikkinen L."/>
            <person name="Lakso M."/>
            <person name="Fracchia K.M."/>
            <person name="Antoshechkin I."/>
            <person name="Mortazavi A."/>
            <person name="Wong G."/>
            <person name="Sternberg P.W."/>
        </authorList>
    </citation>
    <scope>NUCLEOTIDE SEQUENCE [LARGE SCALE GENOMIC DNA]</scope>
    <source>
        <strain evidence="2">MT8872</strain>
    </source>
</reference>
<dbReference type="WBParaSite" id="Pan_g14203.t1">
    <property type="protein sequence ID" value="Pan_g14203.t1"/>
    <property type="gene ID" value="Pan_g14203"/>
</dbReference>
<protein>
    <submittedName>
        <fullName evidence="3">SXP/RAL-2 family protein Ani s 5-like cation-binding domain-containing protein</fullName>
    </submittedName>
</protein>
<name>A0A7E4ZSB2_PANRE</name>
<dbReference type="Proteomes" id="UP000492821">
    <property type="component" value="Unassembled WGS sequence"/>
</dbReference>